<dbReference type="AlphaFoldDB" id="U2VAM5"/>
<accession>U2VAM5</accession>
<comment type="caution">
    <text evidence="1">The sequence shown here is derived from an EMBL/GenBank/DDBJ whole genome shotgun (WGS) entry which is preliminary data.</text>
</comment>
<organism evidence="1 2">
    <name type="scientific">Olsenella profusa F0195</name>
    <dbReference type="NCBI Taxonomy" id="1125712"/>
    <lineage>
        <taxon>Bacteria</taxon>
        <taxon>Bacillati</taxon>
        <taxon>Actinomycetota</taxon>
        <taxon>Coriobacteriia</taxon>
        <taxon>Coriobacteriales</taxon>
        <taxon>Atopobiaceae</taxon>
        <taxon>Olsenella</taxon>
    </lineage>
</organism>
<protein>
    <submittedName>
        <fullName evidence="1">Uncharacterized protein</fullName>
    </submittedName>
</protein>
<dbReference type="EMBL" id="AWEZ01000023">
    <property type="protein sequence ID" value="ERL09651.1"/>
    <property type="molecule type" value="Genomic_DNA"/>
</dbReference>
<proteinExistence type="predicted"/>
<dbReference type="PATRIC" id="fig|1125712.3.peg.654"/>
<evidence type="ECO:0000313" key="2">
    <source>
        <dbReference type="Proteomes" id="UP000016638"/>
    </source>
</evidence>
<evidence type="ECO:0000313" key="1">
    <source>
        <dbReference type="EMBL" id="ERL09651.1"/>
    </source>
</evidence>
<gene>
    <name evidence="1" type="ORF">HMPREF1316_2476</name>
</gene>
<keyword evidence="2" id="KW-1185">Reference proteome</keyword>
<dbReference type="OrthoDB" id="3191145at2"/>
<sequence>MRAKHLLSKFPLGKGVVYPERSAWTKAHREWLGRLEFADHSGRLVFEGCLEGVRSLELRGGGRDK</sequence>
<dbReference type="Proteomes" id="UP000016638">
    <property type="component" value="Unassembled WGS sequence"/>
</dbReference>
<dbReference type="RefSeq" id="WP_021725518.1">
    <property type="nucleotide sequence ID" value="NZ_AWEZ01000023.1"/>
</dbReference>
<name>U2VAM5_9ACTN</name>
<reference evidence="1 2" key="1">
    <citation type="submission" date="2013-08" db="EMBL/GenBank/DDBJ databases">
        <authorList>
            <person name="Durkin A.S."/>
            <person name="Haft D.R."/>
            <person name="McCorrison J."/>
            <person name="Torralba M."/>
            <person name="Gillis M."/>
            <person name="Haft D.H."/>
            <person name="Methe B."/>
            <person name="Sutton G."/>
            <person name="Nelson K.E."/>
        </authorList>
    </citation>
    <scope>NUCLEOTIDE SEQUENCE [LARGE SCALE GENOMIC DNA]</scope>
    <source>
        <strain evidence="1 2">F0195</strain>
    </source>
</reference>